<feature type="domain" description="Type II methyltransferase M.TaqI-like" evidence="8">
    <location>
        <begin position="441"/>
        <end position="623"/>
    </location>
</feature>
<gene>
    <name evidence="9" type="ORF">CSCA_5182</name>
</gene>
<dbReference type="GO" id="GO:0032259">
    <property type="term" value="P:methylation"/>
    <property type="evidence" value="ECO:0007669"/>
    <property type="project" value="UniProtKB-KW"/>
</dbReference>
<dbReference type="PRINTS" id="PR00507">
    <property type="entry name" value="N12N6MTFRASE"/>
</dbReference>
<evidence type="ECO:0000256" key="6">
    <source>
        <dbReference type="ARBA" id="ARBA00023125"/>
    </source>
</evidence>
<comment type="catalytic activity">
    <reaction evidence="7">
        <text>a 2'-deoxyadenosine in DNA + S-adenosyl-L-methionine = an N(6)-methyl-2'-deoxyadenosine in DNA + S-adenosyl-L-homocysteine + H(+)</text>
        <dbReference type="Rhea" id="RHEA:15197"/>
        <dbReference type="Rhea" id="RHEA-COMP:12418"/>
        <dbReference type="Rhea" id="RHEA-COMP:12419"/>
        <dbReference type="ChEBI" id="CHEBI:15378"/>
        <dbReference type="ChEBI" id="CHEBI:57856"/>
        <dbReference type="ChEBI" id="CHEBI:59789"/>
        <dbReference type="ChEBI" id="CHEBI:90615"/>
        <dbReference type="ChEBI" id="CHEBI:90616"/>
        <dbReference type="EC" id="2.1.1.72"/>
    </reaction>
</comment>
<accession>A0A0E3M957</accession>
<keyword evidence="5" id="KW-0680">Restriction system</keyword>
<dbReference type="InterPro" id="IPR050953">
    <property type="entry name" value="N4_N6_ade-DNA_methylase"/>
</dbReference>
<keyword evidence="2 9" id="KW-0489">Methyltransferase</keyword>
<dbReference type="InterPro" id="IPR029063">
    <property type="entry name" value="SAM-dependent_MTases_sf"/>
</dbReference>
<evidence type="ECO:0000256" key="4">
    <source>
        <dbReference type="ARBA" id="ARBA00022691"/>
    </source>
</evidence>
<dbReference type="InterPro" id="IPR002052">
    <property type="entry name" value="DNA_methylase_N6_adenine_CS"/>
</dbReference>
<dbReference type="PANTHER" id="PTHR33841">
    <property type="entry name" value="DNA METHYLTRANSFERASE YEEA-RELATED"/>
    <property type="match status" value="1"/>
</dbReference>
<dbReference type="GO" id="GO:0009035">
    <property type="term" value="F:type I site-specific deoxyribonuclease activity"/>
    <property type="evidence" value="ECO:0007669"/>
    <property type="project" value="UniProtKB-EC"/>
</dbReference>
<dbReference type="Gene3D" id="3.40.50.150">
    <property type="entry name" value="Vaccinia Virus protein VP39"/>
    <property type="match status" value="1"/>
</dbReference>
<keyword evidence="3" id="KW-0808">Transferase</keyword>
<evidence type="ECO:0000256" key="7">
    <source>
        <dbReference type="ARBA" id="ARBA00047942"/>
    </source>
</evidence>
<keyword evidence="6" id="KW-0238">DNA-binding</keyword>
<evidence type="ECO:0000259" key="8">
    <source>
        <dbReference type="Pfam" id="PF07669"/>
    </source>
</evidence>
<sequence length="995" mass="116836">MDAIIKQVEELVYRFSKDIEYYKNASLYNEHNCRTEFIDPFLKLLGWDISNRQGKSPQFREVITENYSAETGRPDYSMTLNGVIKFHTEAKKPSVSIETDNSPAFQTRRYGWSSNLRISVLTNFECLIIYDTTIPPKNSDNSNVGAIRKYHYTEYINKFQEISDLISKESIYTGEFENNLDNNCFAICDKGLQLPVDQYFLKSINEWRVKLGNYLYENKGYSVDIINDCIQEFINQIIFIRICEDRKLPLYHKLKEIAEEKEIIGELDKLFREADKKYNSGLFSGEYIIFDLNNQIIRDIIEELYYPKSPYQFNLIKPNILGKIYELFLAEHLILHNDKILLEPKDKSLNRDIVTTPLEIVKYMVERVIEEVCYQKTPKQILELKIGDIACGSGIFLIEIYECLIRYVTEWYINNDRKCISYNGNVEYKLPFKNKKEILEKCIFGIDIDIHAVEVTKFNLLLKLLEDETEPTLRGIDKLLPDLKKNILYGNSLIDLDNINYSKLSESDKEEIVVFDWNKINNGELFDVIIGNPPYVTTRDIKNLLNKKEVKVYKDKYETSKGQYDKYFIFVERAIQKLKDNGHMCYIIPNKFSKIKSGEALRKLLAENKYVKEYIDFGSEQLFKKSNKTVYSSILLLQKVEQEEFNYVEVDNLSKWFSNIDKKELVVESDVLGSLPWALVTEQDEMELINKIYKNSVPLSKEADIYTGIQTSAERPPIYWFSGKEILDETEEIFRIRKFNKEYKIEKSILRRYFKPVLKSEKNLGTYDICSTDKYIIFPYDKNGKLYDIDTMQKVYPNTFYYLKDNYNELKPKQIDKEGRRDVPLATKDTWYQYGRTQALTAFNDRKKLIVGILSKNPMYVYDNNNLLIASGDTAGYCAISEKDKSKYELEYIQAYLTHPYTEKLLSIIGSDFEGGFHSRGKSVLDKVPFKILDFNNKEHNDIYKEVVNKGRRIYEINIELTDVQITKSKKSVLEDEKSYLIKDIEKLITKVYSI</sequence>
<dbReference type="InterPro" id="IPR011639">
    <property type="entry name" value="MethylTrfase_TaqI-like_dom"/>
</dbReference>
<dbReference type="Proteomes" id="UP000033115">
    <property type="component" value="Chromosome"/>
</dbReference>
<organism evidence="9 10">
    <name type="scientific">Clostridium scatologenes</name>
    <dbReference type="NCBI Taxonomy" id="1548"/>
    <lineage>
        <taxon>Bacteria</taxon>
        <taxon>Bacillati</taxon>
        <taxon>Bacillota</taxon>
        <taxon>Clostridia</taxon>
        <taxon>Eubacteriales</taxon>
        <taxon>Clostridiaceae</taxon>
        <taxon>Clostridium</taxon>
    </lineage>
</organism>
<dbReference type="STRING" id="1548.CSCA_5182"/>
<dbReference type="SUPFAM" id="SSF53335">
    <property type="entry name" value="S-adenosyl-L-methionine-dependent methyltransferases"/>
    <property type="match status" value="1"/>
</dbReference>
<dbReference type="REBASE" id="88458">
    <property type="entry name" value="Csc25775ORFBP"/>
</dbReference>
<evidence type="ECO:0000256" key="3">
    <source>
        <dbReference type="ARBA" id="ARBA00022679"/>
    </source>
</evidence>
<keyword evidence="4" id="KW-0949">S-adenosyl-L-methionine</keyword>
<dbReference type="EMBL" id="CP009933">
    <property type="protein sequence ID" value="AKA72307.1"/>
    <property type="molecule type" value="Genomic_DNA"/>
</dbReference>
<evidence type="ECO:0000256" key="1">
    <source>
        <dbReference type="ARBA" id="ARBA00011900"/>
    </source>
</evidence>
<dbReference type="KEGG" id="csq:CSCA_5182"/>
<protein>
    <recommendedName>
        <fullName evidence="1">site-specific DNA-methyltransferase (adenine-specific)</fullName>
        <ecNumber evidence="1">2.1.1.72</ecNumber>
    </recommendedName>
</protein>
<dbReference type="GO" id="GO:0009307">
    <property type="term" value="P:DNA restriction-modification system"/>
    <property type="evidence" value="ECO:0007669"/>
    <property type="project" value="UniProtKB-KW"/>
</dbReference>
<dbReference type="GO" id="GO:0009007">
    <property type="term" value="F:site-specific DNA-methyltransferase (adenine-specific) activity"/>
    <property type="evidence" value="ECO:0007669"/>
    <property type="project" value="UniProtKB-EC"/>
</dbReference>
<dbReference type="EC" id="2.1.1.72" evidence="1"/>
<evidence type="ECO:0000256" key="2">
    <source>
        <dbReference type="ARBA" id="ARBA00022603"/>
    </source>
</evidence>
<name>A0A0E3M957_CLOSL</name>
<dbReference type="PANTHER" id="PTHR33841:SF6">
    <property type="entry name" value="TYPE II METHYLTRANSFERASE M.HINDII"/>
    <property type="match status" value="1"/>
</dbReference>
<dbReference type="PROSITE" id="PS00092">
    <property type="entry name" value="N6_MTASE"/>
    <property type="match status" value="1"/>
</dbReference>
<evidence type="ECO:0000313" key="10">
    <source>
        <dbReference type="Proteomes" id="UP000033115"/>
    </source>
</evidence>
<reference evidence="9 10" key="1">
    <citation type="journal article" date="2015" name="J. Biotechnol.">
        <title>Complete genome sequence of a malodorant-producing acetogen, Clostridium scatologenes ATCC 25775(T).</title>
        <authorList>
            <person name="Zhu Z."/>
            <person name="Guo T."/>
            <person name="Zheng H."/>
            <person name="Song T."/>
            <person name="Ouyang P."/>
            <person name="Xie J."/>
        </authorList>
    </citation>
    <scope>NUCLEOTIDE SEQUENCE [LARGE SCALE GENOMIC DNA]</scope>
    <source>
        <strain evidence="9 10">ATCC 25775</strain>
    </source>
</reference>
<evidence type="ECO:0000256" key="5">
    <source>
        <dbReference type="ARBA" id="ARBA00022747"/>
    </source>
</evidence>
<dbReference type="Pfam" id="PF07669">
    <property type="entry name" value="Eco57I"/>
    <property type="match status" value="1"/>
</dbReference>
<proteinExistence type="predicted"/>
<evidence type="ECO:0000313" key="9">
    <source>
        <dbReference type="EMBL" id="AKA72307.1"/>
    </source>
</evidence>
<dbReference type="RefSeq" id="WP_026366494.1">
    <property type="nucleotide sequence ID" value="NZ_CP009933.1"/>
</dbReference>
<dbReference type="GO" id="GO:0005524">
    <property type="term" value="F:ATP binding"/>
    <property type="evidence" value="ECO:0007669"/>
    <property type="project" value="UniProtKB-KW"/>
</dbReference>
<dbReference type="HOGENOM" id="CLU_002539_2_1_9"/>
<keyword evidence="10" id="KW-1185">Reference proteome</keyword>
<dbReference type="GO" id="GO:0003677">
    <property type="term" value="F:DNA binding"/>
    <property type="evidence" value="ECO:0007669"/>
    <property type="project" value="UniProtKB-KW"/>
</dbReference>
<dbReference type="AlphaFoldDB" id="A0A0E3M957"/>